<dbReference type="PANTHER" id="PTHR43991">
    <property type="entry name" value="WD REPEAT PROTEIN (AFU_ORTHOLOGUE AFUA_8G05640)-RELATED"/>
    <property type="match status" value="1"/>
</dbReference>
<dbReference type="InterPro" id="IPR036322">
    <property type="entry name" value="WD40_repeat_dom_sf"/>
</dbReference>
<dbReference type="SMART" id="SM00320">
    <property type="entry name" value="WD40"/>
    <property type="match status" value="2"/>
</dbReference>
<evidence type="ECO:0000256" key="2">
    <source>
        <dbReference type="SAM" id="MobiDB-lite"/>
    </source>
</evidence>
<dbReference type="EMBL" id="MU853350">
    <property type="protein sequence ID" value="KAK4110537.1"/>
    <property type="molecule type" value="Genomic_DNA"/>
</dbReference>
<reference evidence="3" key="1">
    <citation type="journal article" date="2023" name="Mol. Phylogenet. Evol.">
        <title>Genome-scale phylogeny and comparative genomics of the fungal order Sordariales.</title>
        <authorList>
            <person name="Hensen N."/>
            <person name="Bonometti L."/>
            <person name="Westerberg I."/>
            <person name="Brannstrom I.O."/>
            <person name="Guillou S."/>
            <person name="Cros-Aarteil S."/>
            <person name="Calhoun S."/>
            <person name="Haridas S."/>
            <person name="Kuo A."/>
            <person name="Mondo S."/>
            <person name="Pangilinan J."/>
            <person name="Riley R."/>
            <person name="LaButti K."/>
            <person name="Andreopoulos B."/>
            <person name="Lipzen A."/>
            <person name="Chen C."/>
            <person name="Yan M."/>
            <person name="Daum C."/>
            <person name="Ng V."/>
            <person name="Clum A."/>
            <person name="Steindorff A."/>
            <person name="Ohm R.A."/>
            <person name="Martin F."/>
            <person name="Silar P."/>
            <person name="Natvig D.O."/>
            <person name="Lalanne C."/>
            <person name="Gautier V."/>
            <person name="Ament-Velasquez S.L."/>
            <person name="Kruys A."/>
            <person name="Hutchinson M.I."/>
            <person name="Powell A.J."/>
            <person name="Barry K."/>
            <person name="Miller A.N."/>
            <person name="Grigoriev I.V."/>
            <person name="Debuchy R."/>
            <person name="Gladieux P."/>
            <person name="Hiltunen Thoren M."/>
            <person name="Johannesson H."/>
        </authorList>
    </citation>
    <scope>NUCLEOTIDE SEQUENCE</scope>
    <source>
        <strain evidence="3">CBS 508.74</strain>
    </source>
</reference>
<feature type="region of interest" description="Disordered" evidence="2">
    <location>
        <begin position="629"/>
        <end position="660"/>
    </location>
</feature>
<comment type="caution">
    <text evidence="3">The sequence shown here is derived from an EMBL/GenBank/DDBJ whole genome shotgun (WGS) entry which is preliminary data.</text>
</comment>
<proteinExistence type="predicted"/>
<evidence type="ECO:0000313" key="3">
    <source>
        <dbReference type="EMBL" id="KAK4110537.1"/>
    </source>
</evidence>
<dbReference type="InterPro" id="IPR001680">
    <property type="entry name" value="WD40_rpt"/>
</dbReference>
<feature type="region of interest" description="Disordered" evidence="2">
    <location>
        <begin position="1"/>
        <end position="44"/>
    </location>
</feature>
<feature type="compositionally biased region" description="Acidic residues" evidence="2">
    <location>
        <begin position="1"/>
        <end position="34"/>
    </location>
</feature>
<organism evidence="3 4">
    <name type="scientific">Canariomyces notabilis</name>
    <dbReference type="NCBI Taxonomy" id="2074819"/>
    <lineage>
        <taxon>Eukaryota</taxon>
        <taxon>Fungi</taxon>
        <taxon>Dikarya</taxon>
        <taxon>Ascomycota</taxon>
        <taxon>Pezizomycotina</taxon>
        <taxon>Sordariomycetes</taxon>
        <taxon>Sordariomycetidae</taxon>
        <taxon>Sordariales</taxon>
        <taxon>Chaetomiaceae</taxon>
        <taxon>Canariomyces</taxon>
    </lineage>
</organism>
<dbReference type="PANTHER" id="PTHR43991:SF12">
    <property type="entry name" value="WD REPEAT PROTEIN (AFU_ORTHOLOGUE AFUA_8G05640)"/>
    <property type="match status" value="1"/>
</dbReference>
<reference evidence="3" key="2">
    <citation type="submission" date="2023-05" db="EMBL/GenBank/DDBJ databases">
        <authorList>
            <consortium name="Lawrence Berkeley National Laboratory"/>
            <person name="Steindorff A."/>
            <person name="Hensen N."/>
            <person name="Bonometti L."/>
            <person name="Westerberg I."/>
            <person name="Brannstrom I.O."/>
            <person name="Guillou S."/>
            <person name="Cros-Aarteil S."/>
            <person name="Calhoun S."/>
            <person name="Haridas S."/>
            <person name="Kuo A."/>
            <person name="Mondo S."/>
            <person name="Pangilinan J."/>
            <person name="Riley R."/>
            <person name="Labutti K."/>
            <person name="Andreopoulos B."/>
            <person name="Lipzen A."/>
            <person name="Chen C."/>
            <person name="Yanf M."/>
            <person name="Daum C."/>
            <person name="Ng V."/>
            <person name="Clum A."/>
            <person name="Ohm R."/>
            <person name="Martin F."/>
            <person name="Silar P."/>
            <person name="Natvig D."/>
            <person name="Lalanne C."/>
            <person name="Gautier V."/>
            <person name="Ament-Velasquez S.L."/>
            <person name="Kruys A."/>
            <person name="Hutchinson M.I."/>
            <person name="Powell A.J."/>
            <person name="Barry K."/>
            <person name="Miller A.N."/>
            <person name="Grigoriev I.V."/>
            <person name="Debuchy R."/>
            <person name="Gladieux P."/>
            <person name="Thoren M.H."/>
            <person name="Johannesson H."/>
        </authorList>
    </citation>
    <scope>NUCLEOTIDE SEQUENCE</scope>
    <source>
        <strain evidence="3">CBS 508.74</strain>
    </source>
</reference>
<name>A0AAN6QHW4_9PEZI</name>
<gene>
    <name evidence="3" type="ORF">N656DRAFT_713606</name>
</gene>
<feature type="region of interest" description="Disordered" evidence="2">
    <location>
        <begin position="66"/>
        <end position="137"/>
    </location>
</feature>
<sequence length="690" mass="75706">MEYIDDEGLGPEPESDATDQGEDEDEEEEDDDYQESLSYEPHHVFPIHHHHPMSFSHQSAYYQDLDGYSSDDLDESDGNGAALVEYAGPGLLDPNMDVNSSFSEAGSELDYSSESDESGESSPDSALDDANTPLTMTFMGTLPQPLVPPAVPNPPGLSLPFEQLAADATGQALAAWYEGTHPVALSNPNPTTIGPSNYGLTDFLHHWARQSRILHGLARGRCPWPAEVNDLASSDLRRVSYNDLQGDGCDFQGVNWKRIGVTRSAARERRLLTYSNYVNVPDSDRWTPNLPDVALPRSEAFFRFRCMDIRHNVNLSHFQLRNVLATTSRSRAFYPGMGAVHQFNPTSGHGRAVIRLSDAVGSQISALDAGHGVLVAGSFHGEYFIRHLDSGEPESEACRKGIITNDLSGITNHVRVHQARTSSAPLASLASNDKVFRVLDLATETWLSEETFDFPLNCSALSPDGRLRVMVGDSLDVLITAAESTVGGGRPEIFHRLPGHRDYGFACDWADNGWTIATAFQDKAIKIWDARWLADSSGASAPVCTIRSEMAGVRSLKFSPVGSGKRVLVAAEEADFINIIDAETFRSKQTVDVLGELGGVAFANGGQDLVVLCCDHTRGGILQLERCGLTGGDDEDEEEEPSLWDSDDYTQWRRGSSTTRDWPRSIFTERRRIASRRHGSVASRVEIEPF</sequence>
<dbReference type="SUPFAM" id="SSF50978">
    <property type="entry name" value="WD40 repeat-like"/>
    <property type="match status" value="1"/>
</dbReference>
<evidence type="ECO:0000256" key="1">
    <source>
        <dbReference type="PROSITE-ProRule" id="PRU00221"/>
    </source>
</evidence>
<dbReference type="PROSITE" id="PS50294">
    <property type="entry name" value="WD_REPEATS_REGION"/>
    <property type="match status" value="1"/>
</dbReference>
<dbReference type="PROSITE" id="PS50082">
    <property type="entry name" value="WD_REPEATS_2"/>
    <property type="match status" value="1"/>
</dbReference>
<dbReference type="Proteomes" id="UP001302812">
    <property type="component" value="Unassembled WGS sequence"/>
</dbReference>
<keyword evidence="1" id="KW-0853">WD repeat</keyword>
<keyword evidence="4" id="KW-1185">Reference proteome</keyword>
<dbReference type="RefSeq" id="XP_064668107.1">
    <property type="nucleotide sequence ID" value="XM_064811903.1"/>
</dbReference>
<feature type="repeat" description="WD" evidence="1">
    <location>
        <begin position="497"/>
        <end position="529"/>
    </location>
</feature>
<feature type="compositionally biased region" description="Acidic residues" evidence="2">
    <location>
        <begin position="632"/>
        <end position="648"/>
    </location>
</feature>
<dbReference type="InterPro" id="IPR015943">
    <property type="entry name" value="WD40/YVTN_repeat-like_dom_sf"/>
</dbReference>
<protein>
    <submittedName>
        <fullName evidence="3">YVTN repeat-like/Quino protein amine dehydrogenase</fullName>
    </submittedName>
</protein>
<accession>A0AAN6QHW4</accession>
<dbReference type="AlphaFoldDB" id="A0AAN6QHW4"/>
<evidence type="ECO:0000313" key="4">
    <source>
        <dbReference type="Proteomes" id="UP001302812"/>
    </source>
</evidence>
<dbReference type="Gene3D" id="2.130.10.10">
    <property type="entry name" value="YVTN repeat-like/Quinoprotein amine dehydrogenase"/>
    <property type="match status" value="1"/>
</dbReference>
<dbReference type="GeneID" id="89936028"/>